<dbReference type="Proteomes" id="UP000002051">
    <property type="component" value="Chromosome 2"/>
</dbReference>
<sequence>MPGTIMVSVLEFMDLPFSSSTSIRASMGKMEYEINDKGNFSFPITSLRDDLIFKIQDSEGNEISHAGVHLRLILQKGVWEDMFPLGEGQLHLKLQVILSDEERDRIRMMRQSALKKKQDELLNSQRGAESDRRMIISNATLPLSTSDEVSVMNLVPHTFPQRLSPDVLSAPSSQESSQKQHLQHEAVSQLQSPVGFSDDKESSTTNVVEAQLEQKQLNSNIADQYRETSSTKPVLQAVNIIQLQRIDKKPASESTFVKQPQRVTGTVEMVKSLSSEKINVLTNSPTQNNLEDDSLQYSEKKAPPRRTPSNVRKMISAFESVPPKDIRSPIKPPPTKYQASPIEKKDSSETQHLEQDKSLNTEPRAFLQERLKSATLVRNLQQVPVQIGESKEKIKDTMQLELSTKNIPNKQTDSNARNEDQDDESNSKVRNSRDQEKERNNRILTRTSTCETINVSGKVPLKLSERNTPNNLSQDAKCLSHERSLDFTKIENVDKNVPYTETGTEVSKYEKLQDIEESKTNTSTDDKGDENSGGPFDQVIKVAIVIGFGLLVLFTRQRKKREMLKSAPGHFLKTLNVDNVILQIHRRSEVLGLLENCGRSFVDKERPPRRTLGRSCSYKIVAFLA</sequence>
<feature type="compositionally biased region" description="Basic and acidic residues" evidence="1">
    <location>
        <begin position="425"/>
        <end position="441"/>
    </location>
</feature>
<feature type="region of interest" description="Disordered" evidence="1">
    <location>
        <begin position="402"/>
        <end position="445"/>
    </location>
</feature>
<feature type="region of interest" description="Disordered" evidence="1">
    <location>
        <begin position="278"/>
        <end position="363"/>
    </location>
</feature>
<keyword evidence="4" id="KW-1185">Reference proteome</keyword>
<reference evidence="2 4" key="1">
    <citation type="journal article" date="2011" name="Nature">
        <title>The Medicago genome provides insight into the evolution of rhizobial symbioses.</title>
        <authorList>
            <person name="Young N.D."/>
            <person name="Debelle F."/>
            <person name="Oldroyd G.E."/>
            <person name="Geurts R."/>
            <person name="Cannon S.B."/>
            <person name="Udvardi M.K."/>
            <person name="Benedito V.A."/>
            <person name="Mayer K.F."/>
            <person name="Gouzy J."/>
            <person name="Schoof H."/>
            <person name="Van de Peer Y."/>
            <person name="Proost S."/>
            <person name="Cook D.R."/>
            <person name="Meyers B.C."/>
            <person name="Spannagl M."/>
            <person name="Cheung F."/>
            <person name="De Mita S."/>
            <person name="Krishnakumar V."/>
            <person name="Gundlach H."/>
            <person name="Zhou S."/>
            <person name="Mudge J."/>
            <person name="Bharti A.K."/>
            <person name="Murray J.D."/>
            <person name="Naoumkina M.A."/>
            <person name="Rosen B."/>
            <person name="Silverstein K.A."/>
            <person name="Tang H."/>
            <person name="Rombauts S."/>
            <person name="Zhao P.X."/>
            <person name="Zhou P."/>
            <person name="Barbe V."/>
            <person name="Bardou P."/>
            <person name="Bechner M."/>
            <person name="Bellec A."/>
            <person name="Berger A."/>
            <person name="Berges H."/>
            <person name="Bidwell S."/>
            <person name="Bisseling T."/>
            <person name="Choisne N."/>
            <person name="Couloux A."/>
            <person name="Denny R."/>
            <person name="Deshpande S."/>
            <person name="Dai X."/>
            <person name="Doyle J.J."/>
            <person name="Dudez A.M."/>
            <person name="Farmer A.D."/>
            <person name="Fouteau S."/>
            <person name="Franken C."/>
            <person name="Gibelin C."/>
            <person name="Gish J."/>
            <person name="Goldstein S."/>
            <person name="Gonzalez A.J."/>
            <person name="Green P.J."/>
            <person name="Hallab A."/>
            <person name="Hartog M."/>
            <person name="Hua A."/>
            <person name="Humphray S.J."/>
            <person name="Jeong D.H."/>
            <person name="Jing Y."/>
            <person name="Jocker A."/>
            <person name="Kenton S.M."/>
            <person name="Kim D.J."/>
            <person name="Klee K."/>
            <person name="Lai H."/>
            <person name="Lang C."/>
            <person name="Lin S."/>
            <person name="Macmil S.L."/>
            <person name="Magdelenat G."/>
            <person name="Matthews L."/>
            <person name="McCorrison J."/>
            <person name="Monaghan E.L."/>
            <person name="Mun J.H."/>
            <person name="Najar F.Z."/>
            <person name="Nicholson C."/>
            <person name="Noirot C."/>
            <person name="O'Bleness M."/>
            <person name="Paule C.R."/>
            <person name="Poulain J."/>
            <person name="Prion F."/>
            <person name="Qin B."/>
            <person name="Qu C."/>
            <person name="Retzel E.F."/>
            <person name="Riddle C."/>
            <person name="Sallet E."/>
            <person name="Samain S."/>
            <person name="Samson N."/>
            <person name="Sanders I."/>
            <person name="Saurat O."/>
            <person name="Scarpelli C."/>
            <person name="Schiex T."/>
            <person name="Segurens B."/>
            <person name="Severin A.J."/>
            <person name="Sherrier D.J."/>
            <person name="Shi R."/>
            <person name="Sims S."/>
            <person name="Singer S.R."/>
            <person name="Sinharoy S."/>
            <person name="Sterck L."/>
            <person name="Viollet A."/>
            <person name="Wang B.B."/>
            <person name="Wang K."/>
            <person name="Wang M."/>
            <person name="Wang X."/>
            <person name="Warfsmann J."/>
            <person name="Weissenbach J."/>
            <person name="White D.D."/>
            <person name="White J.D."/>
            <person name="Wiley G.B."/>
            <person name="Wincker P."/>
            <person name="Xing Y."/>
            <person name="Yang L."/>
            <person name="Yao Z."/>
            <person name="Ying F."/>
            <person name="Zhai J."/>
            <person name="Zhou L."/>
            <person name="Zuber A."/>
            <person name="Denarie J."/>
            <person name="Dixon R.A."/>
            <person name="May G.D."/>
            <person name="Schwartz D.C."/>
            <person name="Rogers J."/>
            <person name="Quetier F."/>
            <person name="Town C.D."/>
            <person name="Roe B.A."/>
        </authorList>
    </citation>
    <scope>NUCLEOTIDE SEQUENCE [LARGE SCALE GENOMIC DNA]</scope>
    <source>
        <strain evidence="2">A17</strain>
        <strain evidence="3 4">cv. Jemalong A17</strain>
    </source>
</reference>
<reference evidence="3" key="3">
    <citation type="submission" date="2015-04" db="UniProtKB">
        <authorList>
            <consortium name="EnsemblPlants"/>
        </authorList>
    </citation>
    <scope>IDENTIFICATION</scope>
    <source>
        <strain evidence="3">cv. Jemalong A17</strain>
    </source>
</reference>
<feature type="region of interest" description="Disordered" evidence="1">
    <location>
        <begin position="512"/>
        <end position="532"/>
    </location>
</feature>
<dbReference type="PANTHER" id="PTHR36810:SF1">
    <property type="entry name" value="OS05G0232200 PROTEIN"/>
    <property type="match status" value="1"/>
</dbReference>
<evidence type="ECO:0000313" key="2">
    <source>
        <dbReference type="EMBL" id="KEH37469.1"/>
    </source>
</evidence>
<feature type="compositionally biased region" description="Basic and acidic residues" evidence="1">
    <location>
        <begin position="512"/>
        <end position="530"/>
    </location>
</feature>
<dbReference type="AlphaFoldDB" id="A0A072V610"/>
<protein>
    <submittedName>
        <fullName evidence="2 3">Uncharacterized protein</fullName>
    </submittedName>
</protein>
<dbReference type="EnsemblPlants" id="KEH37469">
    <property type="protein sequence ID" value="KEH37469"/>
    <property type="gene ID" value="MTR_2g038710"/>
</dbReference>
<dbReference type="HOGENOM" id="CLU_029976_0_0_1"/>
<name>A0A072V610_MEDTR</name>
<organism evidence="2 4">
    <name type="scientific">Medicago truncatula</name>
    <name type="common">Barrel medic</name>
    <name type="synonym">Medicago tribuloides</name>
    <dbReference type="NCBI Taxonomy" id="3880"/>
    <lineage>
        <taxon>Eukaryota</taxon>
        <taxon>Viridiplantae</taxon>
        <taxon>Streptophyta</taxon>
        <taxon>Embryophyta</taxon>
        <taxon>Tracheophyta</taxon>
        <taxon>Spermatophyta</taxon>
        <taxon>Magnoliopsida</taxon>
        <taxon>eudicotyledons</taxon>
        <taxon>Gunneridae</taxon>
        <taxon>Pentapetalae</taxon>
        <taxon>rosids</taxon>
        <taxon>fabids</taxon>
        <taxon>Fabales</taxon>
        <taxon>Fabaceae</taxon>
        <taxon>Papilionoideae</taxon>
        <taxon>50 kb inversion clade</taxon>
        <taxon>NPAAA clade</taxon>
        <taxon>Hologalegina</taxon>
        <taxon>IRL clade</taxon>
        <taxon>Trifolieae</taxon>
        <taxon>Medicago</taxon>
    </lineage>
</organism>
<evidence type="ECO:0000313" key="3">
    <source>
        <dbReference type="EnsemblPlants" id="KEH37469"/>
    </source>
</evidence>
<dbReference type="STRING" id="3880.A0A072V610"/>
<feature type="compositionally biased region" description="Polar residues" evidence="1">
    <location>
        <begin position="278"/>
        <end position="289"/>
    </location>
</feature>
<feature type="compositionally biased region" description="Basic and acidic residues" evidence="1">
    <location>
        <begin position="342"/>
        <end position="359"/>
    </location>
</feature>
<evidence type="ECO:0000256" key="1">
    <source>
        <dbReference type="SAM" id="MobiDB-lite"/>
    </source>
</evidence>
<proteinExistence type="predicted"/>
<dbReference type="EMBL" id="CM001218">
    <property type="protein sequence ID" value="KEH37469.1"/>
    <property type="molecule type" value="Genomic_DNA"/>
</dbReference>
<feature type="compositionally biased region" description="Polar residues" evidence="1">
    <location>
        <begin position="170"/>
        <end position="194"/>
    </location>
</feature>
<feature type="compositionally biased region" description="Polar residues" evidence="1">
    <location>
        <begin position="402"/>
        <end position="415"/>
    </location>
</feature>
<evidence type="ECO:0000313" key="4">
    <source>
        <dbReference type="Proteomes" id="UP000002051"/>
    </source>
</evidence>
<gene>
    <name evidence="2" type="ordered locus">MTR_2g038710</name>
</gene>
<dbReference type="PANTHER" id="PTHR36810">
    <property type="entry name" value="BNACNNG47150D PROTEIN"/>
    <property type="match status" value="1"/>
</dbReference>
<accession>A0A072V610</accession>
<reference evidence="2 4" key="2">
    <citation type="journal article" date="2014" name="BMC Genomics">
        <title>An improved genome release (version Mt4.0) for the model legume Medicago truncatula.</title>
        <authorList>
            <person name="Tang H."/>
            <person name="Krishnakumar V."/>
            <person name="Bidwell S."/>
            <person name="Rosen B."/>
            <person name="Chan A."/>
            <person name="Zhou S."/>
            <person name="Gentzbittel L."/>
            <person name="Childs K.L."/>
            <person name="Yandell M."/>
            <person name="Gundlach H."/>
            <person name="Mayer K.F."/>
            <person name="Schwartz D.C."/>
            <person name="Town C.D."/>
        </authorList>
    </citation>
    <scope>GENOME REANNOTATION</scope>
    <source>
        <strain evidence="2">A17</strain>
        <strain evidence="3 4">cv. Jemalong A17</strain>
    </source>
</reference>
<feature type="region of interest" description="Disordered" evidence="1">
    <location>
        <begin position="163"/>
        <end position="206"/>
    </location>
</feature>